<evidence type="ECO:0000313" key="1">
    <source>
        <dbReference type="EMBL" id="KAI4331364.1"/>
    </source>
</evidence>
<comment type="caution">
    <text evidence="1">The sequence shown here is derived from an EMBL/GenBank/DDBJ whole genome shotgun (WGS) entry which is preliminary data.</text>
</comment>
<dbReference type="Proteomes" id="UP001057402">
    <property type="component" value="Chromosome 8"/>
</dbReference>
<evidence type="ECO:0000313" key="2">
    <source>
        <dbReference type="Proteomes" id="UP001057402"/>
    </source>
</evidence>
<keyword evidence="2" id="KW-1185">Reference proteome</keyword>
<accession>A0ACB9N4B8</accession>
<reference evidence="2" key="1">
    <citation type="journal article" date="2023" name="Front. Plant Sci.">
        <title>Chromosomal-level genome assembly of Melastoma candidum provides insights into trichome evolution.</title>
        <authorList>
            <person name="Zhong Y."/>
            <person name="Wu W."/>
            <person name="Sun C."/>
            <person name="Zou P."/>
            <person name="Liu Y."/>
            <person name="Dai S."/>
            <person name="Zhou R."/>
        </authorList>
    </citation>
    <scope>NUCLEOTIDE SEQUENCE [LARGE SCALE GENOMIC DNA]</scope>
</reference>
<organism evidence="1 2">
    <name type="scientific">Melastoma candidum</name>
    <dbReference type="NCBI Taxonomy" id="119954"/>
    <lineage>
        <taxon>Eukaryota</taxon>
        <taxon>Viridiplantae</taxon>
        <taxon>Streptophyta</taxon>
        <taxon>Embryophyta</taxon>
        <taxon>Tracheophyta</taxon>
        <taxon>Spermatophyta</taxon>
        <taxon>Magnoliopsida</taxon>
        <taxon>eudicotyledons</taxon>
        <taxon>Gunneridae</taxon>
        <taxon>Pentapetalae</taxon>
        <taxon>rosids</taxon>
        <taxon>malvids</taxon>
        <taxon>Myrtales</taxon>
        <taxon>Melastomataceae</taxon>
        <taxon>Melastomatoideae</taxon>
        <taxon>Melastomateae</taxon>
        <taxon>Melastoma</taxon>
    </lineage>
</organism>
<proteinExistence type="predicted"/>
<dbReference type="EMBL" id="CM042887">
    <property type="protein sequence ID" value="KAI4331364.1"/>
    <property type="molecule type" value="Genomic_DNA"/>
</dbReference>
<name>A0ACB9N4B8_9MYRT</name>
<sequence>MASSLPPLFSAEGGSKSHARSVSWPSESHPIAVSVDDAIHRLKSIDDKPTSSFGSISYGLASLEDLHIHIADLLVMASAQQALRQEDRATNALLDSSVLLLDVCRVARDIISQVKEFVQLFRLSIRRRKCDMGNMGGLREYVNFRNKTRKDAKRLISAMKRMQRRLDVTLKSNQDLQASAVMKVLREVDELGMARFQSMLQPFLNPASRTKQSRWLLISRLAHMGKVAIDENPENVDKLESIDAAIYALSKCTSNDAETTEIQLQHAEENINDLELALESMFRQLVRSRACLLNVISQ</sequence>
<protein>
    <submittedName>
        <fullName evidence="1">Uncharacterized protein</fullName>
    </submittedName>
</protein>
<gene>
    <name evidence="1" type="ORF">MLD38_029555</name>
</gene>